<evidence type="ECO:0000259" key="2">
    <source>
        <dbReference type="Pfam" id="PF02311"/>
    </source>
</evidence>
<gene>
    <name evidence="3" type="ORF">JQC72_05040</name>
</gene>
<dbReference type="Proteomes" id="UP001177120">
    <property type="component" value="Unassembled WGS sequence"/>
</dbReference>
<evidence type="ECO:0000313" key="3">
    <source>
        <dbReference type="EMBL" id="MBN2908889.1"/>
    </source>
</evidence>
<dbReference type="InterPro" id="IPR014710">
    <property type="entry name" value="RmlC-like_jellyroll"/>
</dbReference>
<evidence type="ECO:0000313" key="4">
    <source>
        <dbReference type="Proteomes" id="UP001177120"/>
    </source>
</evidence>
<protein>
    <submittedName>
        <fullName evidence="3">AraC family ligand binding domain-containing protein</fullName>
    </submittedName>
</protein>
<dbReference type="Pfam" id="PF02311">
    <property type="entry name" value="AraC_binding"/>
    <property type="match status" value="1"/>
</dbReference>
<name>A0ABS2WH83_9BACL</name>
<dbReference type="SUPFAM" id="SSF51182">
    <property type="entry name" value="RmlC-like cupins"/>
    <property type="match status" value="1"/>
</dbReference>
<dbReference type="InterPro" id="IPR003313">
    <property type="entry name" value="AraC-bd"/>
</dbReference>
<dbReference type="PANTHER" id="PTHR37694">
    <property type="entry name" value="SLR8022 PROTEIN"/>
    <property type="match status" value="1"/>
</dbReference>
<proteinExistence type="predicted"/>
<dbReference type="EMBL" id="JAFHAP010000005">
    <property type="protein sequence ID" value="MBN2908889.1"/>
    <property type="molecule type" value="Genomic_DNA"/>
</dbReference>
<comment type="caution">
    <text evidence="3">The sequence shown here is derived from an EMBL/GenBank/DDBJ whole genome shotgun (WGS) entry which is preliminary data.</text>
</comment>
<evidence type="ECO:0000256" key="1">
    <source>
        <dbReference type="ARBA" id="ARBA00023125"/>
    </source>
</evidence>
<dbReference type="Gene3D" id="2.60.120.10">
    <property type="entry name" value="Jelly Rolls"/>
    <property type="match status" value="1"/>
</dbReference>
<sequence length="108" mass="11961">MTVVEIRQGIAGERGVARTQVLEFDQGVVVNLQLKSGKKIPRHHANCHVLVFVISGEVWFGVSDQRFHLKAGSMLHMKPYEEHEIEAIQDSSLLVIKTGSQTGCTLHG</sequence>
<reference evidence="3" key="1">
    <citation type="journal article" date="2024" name="Int. J. Syst. Evol. Microbiol.">
        <title>Polycladomyces zharkentensis sp. nov., a novel thermophilic cellulose- and starch-degrading member of the Bacillota from a geothermal aquifer in Kazakhstan.</title>
        <authorList>
            <person name="Mashzhan A."/>
            <person name="Kistaubayeva A."/>
            <person name="Javier-Lopez R."/>
            <person name="Bissenova U."/>
            <person name="Bissenbay A."/>
            <person name="Birkeland N.K."/>
        </authorList>
    </citation>
    <scope>NUCLEOTIDE SEQUENCE</scope>
    <source>
        <strain evidence="3">ZKZ2T</strain>
    </source>
</reference>
<organism evidence="3 4">
    <name type="scientific">Polycladomyces zharkentensis</name>
    <dbReference type="NCBI Taxonomy" id="2807616"/>
    <lineage>
        <taxon>Bacteria</taxon>
        <taxon>Bacillati</taxon>
        <taxon>Bacillota</taxon>
        <taxon>Bacilli</taxon>
        <taxon>Bacillales</taxon>
        <taxon>Thermoactinomycetaceae</taxon>
        <taxon>Polycladomyces</taxon>
    </lineage>
</organism>
<accession>A0ABS2WH83</accession>
<feature type="domain" description="AraC-type arabinose-binding/dimerisation" evidence="2">
    <location>
        <begin position="38"/>
        <end position="90"/>
    </location>
</feature>
<dbReference type="RefSeq" id="WP_205493420.1">
    <property type="nucleotide sequence ID" value="NZ_JAFHAP010000005.1"/>
</dbReference>
<keyword evidence="1" id="KW-0238">DNA-binding</keyword>
<dbReference type="InterPro" id="IPR011051">
    <property type="entry name" value="RmlC_Cupin_sf"/>
</dbReference>
<dbReference type="PANTHER" id="PTHR37694:SF1">
    <property type="entry name" value="SLR8022 PROTEIN"/>
    <property type="match status" value="1"/>
</dbReference>
<keyword evidence="4" id="KW-1185">Reference proteome</keyword>